<keyword evidence="3" id="KW-0347">Helicase</keyword>
<evidence type="ECO:0000313" key="7">
    <source>
        <dbReference type="EMBL" id="RID89985.1"/>
    </source>
</evidence>
<reference evidence="7 8" key="1">
    <citation type="submission" date="2018-09" db="EMBL/GenBank/DDBJ databases">
        <title>Gemmobacter lutimaris sp. nov., a marine bacterium isolated from tidal flat.</title>
        <authorList>
            <person name="Lee D.W."/>
            <person name="Yoo Y."/>
            <person name="Kim J.-J."/>
            <person name="Kim B.S."/>
        </authorList>
    </citation>
    <scope>NUCLEOTIDE SEQUENCE [LARGE SCALE GENOMIC DNA]</scope>
    <source>
        <strain evidence="7 8">YJ-T1-11</strain>
    </source>
</reference>
<dbReference type="EMBL" id="QXXQ01000019">
    <property type="protein sequence ID" value="RID89985.1"/>
    <property type="molecule type" value="Genomic_DNA"/>
</dbReference>
<dbReference type="CDD" id="cd17934">
    <property type="entry name" value="DEXXQc_Upf1-like"/>
    <property type="match status" value="1"/>
</dbReference>
<feature type="domain" description="DNA2/NAM7 helicase-like C-terminal" evidence="5">
    <location>
        <begin position="889"/>
        <end position="1062"/>
    </location>
</feature>
<dbReference type="InterPro" id="IPR019993">
    <property type="entry name" value="RecB_nuclease_TM0106_put"/>
</dbReference>
<dbReference type="PANTHER" id="PTHR43788">
    <property type="entry name" value="DNA2/NAM7 HELICASE FAMILY MEMBER"/>
    <property type="match status" value="1"/>
</dbReference>
<dbReference type="InterPro" id="IPR012337">
    <property type="entry name" value="RNaseH-like_sf"/>
</dbReference>
<dbReference type="InterPro" id="IPR041679">
    <property type="entry name" value="DNA2/NAM7-like_C"/>
</dbReference>
<dbReference type="Pfam" id="PF13604">
    <property type="entry name" value="AAA_30"/>
    <property type="match status" value="1"/>
</dbReference>
<dbReference type="AlphaFoldDB" id="A0A398BHL0"/>
<organism evidence="7 8">
    <name type="scientific">Gemmobacter lutimaris</name>
    <dbReference type="NCBI Taxonomy" id="2306023"/>
    <lineage>
        <taxon>Bacteria</taxon>
        <taxon>Pseudomonadati</taxon>
        <taxon>Pseudomonadota</taxon>
        <taxon>Alphaproteobacteria</taxon>
        <taxon>Rhodobacterales</taxon>
        <taxon>Paracoccaceae</taxon>
        <taxon>Gemmobacter</taxon>
    </lineage>
</organism>
<proteinExistence type="predicted"/>
<dbReference type="GO" id="GO:0016787">
    <property type="term" value="F:hydrolase activity"/>
    <property type="evidence" value="ECO:0007669"/>
    <property type="project" value="UniProtKB-KW"/>
</dbReference>
<accession>A0A398BHL0</accession>
<dbReference type="OrthoDB" id="9757917at2"/>
<dbReference type="CDD" id="cd18808">
    <property type="entry name" value="SF1_C_Upf1"/>
    <property type="match status" value="1"/>
</dbReference>
<dbReference type="Pfam" id="PF13482">
    <property type="entry name" value="RNase_H_2"/>
    <property type="match status" value="1"/>
</dbReference>
<evidence type="ECO:0000256" key="3">
    <source>
        <dbReference type="ARBA" id="ARBA00022806"/>
    </source>
</evidence>
<evidence type="ECO:0000256" key="1">
    <source>
        <dbReference type="ARBA" id="ARBA00022741"/>
    </source>
</evidence>
<dbReference type="GO" id="GO:0005524">
    <property type="term" value="F:ATP binding"/>
    <property type="evidence" value="ECO:0007669"/>
    <property type="project" value="UniProtKB-KW"/>
</dbReference>
<name>A0A398BHL0_9RHOB</name>
<gene>
    <name evidence="7" type="ORF">D2N39_20190</name>
</gene>
<dbReference type="InterPro" id="IPR027417">
    <property type="entry name" value="P-loop_NTPase"/>
</dbReference>
<dbReference type="GO" id="GO:0043139">
    <property type="term" value="F:5'-3' DNA helicase activity"/>
    <property type="evidence" value="ECO:0007669"/>
    <property type="project" value="TreeGrafter"/>
</dbReference>
<protein>
    <submittedName>
        <fullName evidence="7">TM0106 family RecB-like putative nuclease</fullName>
    </submittedName>
</protein>
<dbReference type="Pfam" id="PF13087">
    <property type="entry name" value="AAA_12"/>
    <property type="match status" value="1"/>
</dbReference>
<keyword evidence="4" id="KW-0067">ATP-binding</keyword>
<feature type="domain" description="YprB ribonuclease H-like" evidence="6">
    <location>
        <begin position="312"/>
        <end position="485"/>
    </location>
</feature>
<keyword evidence="1" id="KW-0547">Nucleotide-binding</keyword>
<keyword evidence="2" id="KW-0378">Hydrolase</keyword>
<dbReference type="RefSeq" id="WP_119136582.1">
    <property type="nucleotide sequence ID" value="NZ_QXXQ01000019.1"/>
</dbReference>
<dbReference type="PANTHER" id="PTHR43788:SF8">
    <property type="entry name" value="DNA-BINDING PROTEIN SMUBP-2"/>
    <property type="match status" value="1"/>
</dbReference>
<dbReference type="Gene3D" id="3.40.50.300">
    <property type="entry name" value="P-loop containing nucleotide triphosphate hydrolases"/>
    <property type="match status" value="2"/>
</dbReference>
<dbReference type="SUPFAM" id="SSF52540">
    <property type="entry name" value="P-loop containing nucleoside triphosphate hydrolases"/>
    <property type="match status" value="1"/>
</dbReference>
<dbReference type="InterPro" id="IPR047187">
    <property type="entry name" value="SF1_C_Upf1"/>
</dbReference>
<dbReference type="InterPro" id="IPR050534">
    <property type="entry name" value="Coronavir_polyprotein_1ab"/>
</dbReference>
<dbReference type="InterPro" id="IPR038720">
    <property type="entry name" value="YprB_RNase_H-like_dom"/>
</dbReference>
<evidence type="ECO:0000313" key="8">
    <source>
        <dbReference type="Proteomes" id="UP000266649"/>
    </source>
</evidence>
<evidence type="ECO:0000256" key="2">
    <source>
        <dbReference type="ARBA" id="ARBA00022801"/>
    </source>
</evidence>
<dbReference type="SUPFAM" id="SSF53098">
    <property type="entry name" value="Ribonuclease H-like"/>
    <property type="match status" value="1"/>
</dbReference>
<evidence type="ECO:0000259" key="5">
    <source>
        <dbReference type="Pfam" id="PF13087"/>
    </source>
</evidence>
<dbReference type="NCBIfam" id="TIGR03491">
    <property type="entry name" value="TM0106 family RecB-like putative nuclease"/>
    <property type="match status" value="1"/>
</dbReference>
<sequence>MRNLGGTILFSATDLMRFMGCAHATTLDLMRLRGEGPEPGEDSEDTALLQKQGDAHEAAHLEKLKSAGKAVLEIPRGDLFADAQATQAALVQGAEVVFQGAFLSGTWGGWSDFLLRVDKPSALGPFSYEVADTKLKRRPHPKHVLQLVLYSDLLTEVQGVAPEFAHVELGTGERATLRLADYAHYARAARARLEAFVAAPKPTRPIPCADCGLCRWADHCESVWHAEDSLFNVANISRGQVKKLEAAGITTMAALAERDRPVRGMAEGTRVRLVTQAQLQHARKTGAPSFELRAPEPGKGFDLLPAPQPGDLFYDIEGDPHYEGGLEYLHGVWCDGQFRAFWAHDHAAEAKALEELLAFFRARLEAFPNARIYHYAAYEITALRRLTTKYGIGEAFLDRLLRERRFVDLFAVVRGGLIGSERNYSIKSMEAFYGRVREGEVKTAGGSVVAYERWRETGEQQILDEIEDYNRIDCISTEELRDWLVGIRPAGPWPTLAPDAGPKEAEEDADAQALRTALAASDLPEDRQALLFNLGLFHKREAKPAQWAVFDSASKDEDDLLDNLDALAGLEAIGPIEPIKRSFARSYRFPLQETKLRPGKGATVPVFDGPPISVSITDMDRRARHVTVKAGPGKDHLLGDRVNLHPDWPLDPKPIPGALRDVIADQCGPRAWRAVDDLLSRAAPRLKTGPLKPVADPVSGTIAAVGAMDETVLPIQGPPGTGKTYVTARAILSLVWKGARVGVTSNSHEAIRNVLMGCLSALEEEDLPITLDLVHKTSGDDDGYPDDCPVRRTTSNDDAAGGQHVVGATAWFFSRDENVQAFDWLFVDEAGQVGLANMVAMGRAARNIVLVGDPRQLPQVIQGAHPEPANLSCLDWMLGDHATVPPDRGIFLPVSRRMHPEVCRFISDQVYEGRLNSHPDTARQAVSGTRFPEAGGFWVPVPHESNAQIAAEEVEAIRAAVADLLRGTWTDKDRTTRPMRASDIIVVAPYNAQVNALRDALPDAIRVGTVDKFQGQEAPVCLVSMTASSAEETSRGMEFLFSLNRINVAVSRAKGLALVFGAPRLREAKCETVEQMRLVNTLCALMELGEG</sequence>
<keyword evidence="8" id="KW-1185">Reference proteome</keyword>
<comment type="caution">
    <text evidence="7">The sequence shown here is derived from an EMBL/GenBank/DDBJ whole genome shotgun (WGS) entry which is preliminary data.</text>
</comment>
<dbReference type="Proteomes" id="UP000266649">
    <property type="component" value="Unassembled WGS sequence"/>
</dbReference>
<evidence type="ECO:0000256" key="4">
    <source>
        <dbReference type="ARBA" id="ARBA00022840"/>
    </source>
</evidence>
<evidence type="ECO:0000259" key="6">
    <source>
        <dbReference type="Pfam" id="PF13482"/>
    </source>
</evidence>